<reference evidence="2 3" key="1">
    <citation type="submission" date="2018-10" db="EMBL/GenBank/DDBJ databases">
        <title>Phylogenomics of Brevibacillus.</title>
        <authorList>
            <person name="Dunlap C."/>
        </authorList>
    </citation>
    <scope>NUCLEOTIDE SEQUENCE [LARGE SCALE GENOMIC DNA]</scope>
    <source>
        <strain evidence="2 3">JCM 15085</strain>
    </source>
</reference>
<feature type="transmembrane region" description="Helical" evidence="1">
    <location>
        <begin position="12"/>
        <end position="32"/>
    </location>
</feature>
<evidence type="ECO:0008006" key="4">
    <source>
        <dbReference type="Google" id="ProtNLM"/>
    </source>
</evidence>
<evidence type="ECO:0000313" key="2">
    <source>
        <dbReference type="EMBL" id="RNB73109.1"/>
    </source>
</evidence>
<gene>
    <name evidence="2" type="ORF">EDM58_21080</name>
</gene>
<keyword evidence="1" id="KW-0812">Transmembrane</keyword>
<feature type="transmembrane region" description="Helical" evidence="1">
    <location>
        <begin position="131"/>
        <end position="153"/>
    </location>
</feature>
<dbReference type="GO" id="GO:0005886">
    <property type="term" value="C:plasma membrane"/>
    <property type="evidence" value="ECO:0007669"/>
    <property type="project" value="UniProtKB-SubCell"/>
</dbReference>
<dbReference type="Pfam" id="PF12679">
    <property type="entry name" value="ABC2_membrane_2"/>
    <property type="match status" value="1"/>
</dbReference>
<dbReference type="Proteomes" id="UP000281915">
    <property type="component" value="Unassembled WGS sequence"/>
</dbReference>
<name>A0A3M8CBU8_9BACL</name>
<keyword evidence="1" id="KW-0472">Membrane</keyword>
<keyword evidence="1" id="KW-1133">Transmembrane helix</keyword>
<dbReference type="RefSeq" id="WP_122915084.1">
    <property type="nucleotide sequence ID" value="NZ_RHHT01000057.1"/>
</dbReference>
<accession>A0A3M8CBU8</accession>
<proteinExistence type="predicted"/>
<sequence length="227" mass="25359">MWAICQHEFFRLFKSVKSLITVAFIVGVSYWVSDLVNQAASFFPDQELAQGHALGILSLVMLLGPLFVFSLSHDIINRELAGRTMRFLVTRTSRKQIVLGKFLGVCSFWLACMLIAFGVVLATVHTFDAPTFWKCLSLLVYCIALALLLSLAVPRPSYTMFLGIVIALVLPGLGIWSFASSHPAAQWIAYLTPYTFMEKGGAWISLVWLYAAVFVTASVFLFQRRDC</sequence>
<dbReference type="AlphaFoldDB" id="A0A3M8CBU8"/>
<feature type="transmembrane region" description="Helical" evidence="1">
    <location>
        <begin position="52"/>
        <end position="76"/>
    </location>
</feature>
<dbReference type="GO" id="GO:0140359">
    <property type="term" value="F:ABC-type transporter activity"/>
    <property type="evidence" value="ECO:0007669"/>
    <property type="project" value="InterPro"/>
</dbReference>
<feature type="transmembrane region" description="Helical" evidence="1">
    <location>
        <begin position="160"/>
        <end position="180"/>
    </location>
</feature>
<comment type="caution">
    <text evidence="2">The sequence shown here is derived from an EMBL/GenBank/DDBJ whole genome shotgun (WGS) entry which is preliminary data.</text>
</comment>
<feature type="transmembrane region" description="Helical" evidence="1">
    <location>
        <begin position="200"/>
        <end position="222"/>
    </location>
</feature>
<evidence type="ECO:0000256" key="1">
    <source>
        <dbReference type="SAM" id="Phobius"/>
    </source>
</evidence>
<protein>
    <recommendedName>
        <fullName evidence="4">ABC transporter permease</fullName>
    </recommendedName>
</protein>
<dbReference type="EMBL" id="RHHT01000057">
    <property type="protein sequence ID" value="RNB73109.1"/>
    <property type="molecule type" value="Genomic_DNA"/>
</dbReference>
<dbReference type="PANTHER" id="PTHR43471">
    <property type="entry name" value="ABC TRANSPORTER PERMEASE"/>
    <property type="match status" value="1"/>
</dbReference>
<evidence type="ECO:0000313" key="3">
    <source>
        <dbReference type="Proteomes" id="UP000281915"/>
    </source>
</evidence>
<organism evidence="2 3">
    <name type="scientific">Brevibacillus panacihumi</name>
    <dbReference type="NCBI Taxonomy" id="497735"/>
    <lineage>
        <taxon>Bacteria</taxon>
        <taxon>Bacillati</taxon>
        <taxon>Bacillota</taxon>
        <taxon>Bacilli</taxon>
        <taxon>Bacillales</taxon>
        <taxon>Paenibacillaceae</taxon>
        <taxon>Brevibacillus</taxon>
    </lineage>
</organism>
<feature type="transmembrane region" description="Helical" evidence="1">
    <location>
        <begin position="97"/>
        <end position="125"/>
    </location>
</feature>